<evidence type="ECO:0008006" key="4">
    <source>
        <dbReference type="Google" id="ProtNLM"/>
    </source>
</evidence>
<comment type="caution">
    <text evidence="2">The sequence shown here is derived from an EMBL/GenBank/DDBJ whole genome shotgun (WGS) entry which is preliminary data.</text>
</comment>
<accession>A0ABR4GK14</accession>
<dbReference type="EMBL" id="JBFTWV010000008">
    <property type="protein sequence ID" value="KAL2799403.1"/>
    <property type="molecule type" value="Genomic_DNA"/>
</dbReference>
<keyword evidence="3" id="KW-1185">Reference proteome</keyword>
<evidence type="ECO:0000313" key="2">
    <source>
        <dbReference type="EMBL" id="KAL2799403.1"/>
    </source>
</evidence>
<feature type="region of interest" description="Disordered" evidence="1">
    <location>
        <begin position="81"/>
        <end position="105"/>
    </location>
</feature>
<name>A0ABR4GK14_9EURO</name>
<sequence length="105" mass="11670">MTFATTLGGRCYWWSMLFRHNLASRLLCGLGFCAALFSSVVGPGNYSTLAKAKYNGSRDHTARQSTFRLFLYHWLEDRGPANSPGDTRSMPPQTGLGMFPGFPEN</sequence>
<reference evidence="2 3" key="1">
    <citation type="submission" date="2024-07" db="EMBL/GenBank/DDBJ databases">
        <title>Section-level genome sequencing and comparative genomics of Aspergillus sections Usti and Cavernicolus.</title>
        <authorList>
            <consortium name="Lawrence Berkeley National Laboratory"/>
            <person name="Nybo J.L."/>
            <person name="Vesth T.C."/>
            <person name="Theobald S."/>
            <person name="Frisvad J.C."/>
            <person name="Larsen T.O."/>
            <person name="Kjaerboelling I."/>
            <person name="Rothschild-Mancinelli K."/>
            <person name="Lyhne E.K."/>
            <person name="Kogle M.E."/>
            <person name="Barry K."/>
            <person name="Clum A."/>
            <person name="Na H."/>
            <person name="Ledsgaard L."/>
            <person name="Lin J."/>
            <person name="Lipzen A."/>
            <person name="Kuo A."/>
            <person name="Riley R."/>
            <person name="Mondo S."/>
            <person name="Labutti K."/>
            <person name="Haridas S."/>
            <person name="Pangalinan J."/>
            <person name="Salamov A.A."/>
            <person name="Simmons B.A."/>
            <person name="Magnuson J.K."/>
            <person name="Chen J."/>
            <person name="Drula E."/>
            <person name="Henrissat B."/>
            <person name="Wiebenga A."/>
            <person name="Lubbers R.J."/>
            <person name="Gomes A.C."/>
            <person name="Makela M.R."/>
            <person name="Stajich J."/>
            <person name="Grigoriev I.V."/>
            <person name="Mortensen U.H."/>
            <person name="De Vries R.P."/>
            <person name="Baker S.E."/>
            <person name="Andersen M.R."/>
        </authorList>
    </citation>
    <scope>NUCLEOTIDE SEQUENCE [LARGE SCALE GENOMIC DNA]</scope>
    <source>
        <strain evidence="2 3">CBS 209.92</strain>
    </source>
</reference>
<evidence type="ECO:0000313" key="3">
    <source>
        <dbReference type="Proteomes" id="UP001610563"/>
    </source>
</evidence>
<organism evidence="2 3">
    <name type="scientific">Aspergillus keveii</name>
    <dbReference type="NCBI Taxonomy" id="714993"/>
    <lineage>
        <taxon>Eukaryota</taxon>
        <taxon>Fungi</taxon>
        <taxon>Dikarya</taxon>
        <taxon>Ascomycota</taxon>
        <taxon>Pezizomycotina</taxon>
        <taxon>Eurotiomycetes</taxon>
        <taxon>Eurotiomycetidae</taxon>
        <taxon>Eurotiales</taxon>
        <taxon>Aspergillaceae</taxon>
        <taxon>Aspergillus</taxon>
        <taxon>Aspergillus subgen. Nidulantes</taxon>
    </lineage>
</organism>
<evidence type="ECO:0000256" key="1">
    <source>
        <dbReference type="SAM" id="MobiDB-lite"/>
    </source>
</evidence>
<proteinExistence type="predicted"/>
<dbReference type="Proteomes" id="UP001610563">
    <property type="component" value="Unassembled WGS sequence"/>
</dbReference>
<gene>
    <name evidence="2" type="ORF">BJX66DRAFT_260197</name>
</gene>
<protein>
    <recommendedName>
        <fullName evidence="4">Secreted protein</fullName>
    </recommendedName>
</protein>